<dbReference type="AlphaFoldDB" id="A0A0A9BEB9"/>
<accession>A0A0A9BEB9</accession>
<reference evidence="1" key="2">
    <citation type="journal article" date="2015" name="Data Brief">
        <title>Shoot transcriptome of the giant reed, Arundo donax.</title>
        <authorList>
            <person name="Barrero R.A."/>
            <person name="Guerrero F.D."/>
            <person name="Moolhuijzen P."/>
            <person name="Goolsby J.A."/>
            <person name="Tidwell J."/>
            <person name="Bellgard S.E."/>
            <person name="Bellgard M.I."/>
        </authorList>
    </citation>
    <scope>NUCLEOTIDE SEQUENCE</scope>
    <source>
        <tissue evidence="1">Shoot tissue taken approximately 20 cm above the soil surface</tissue>
    </source>
</reference>
<sequence length="24" mass="2919">MLDTLNLRWLYAFERGLVMETIFS</sequence>
<reference evidence="1" key="1">
    <citation type="submission" date="2014-09" db="EMBL/GenBank/DDBJ databases">
        <authorList>
            <person name="Magalhaes I.L.F."/>
            <person name="Oliveira U."/>
            <person name="Santos F.R."/>
            <person name="Vidigal T.H.D.A."/>
            <person name="Brescovit A.D."/>
            <person name="Santos A.J."/>
        </authorList>
    </citation>
    <scope>NUCLEOTIDE SEQUENCE</scope>
    <source>
        <tissue evidence="1">Shoot tissue taken approximately 20 cm above the soil surface</tissue>
    </source>
</reference>
<proteinExistence type="predicted"/>
<evidence type="ECO:0000313" key="1">
    <source>
        <dbReference type="EMBL" id="JAD59575.1"/>
    </source>
</evidence>
<name>A0A0A9BEB9_ARUDO</name>
<protein>
    <submittedName>
        <fullName evidence="1">Uncharacterized protein</fullName>
    </submittedName>
</protein>
<organism evidence="1">
    <name type="scientific">Arundo donax</name>
    <name type="common">Giant reed</name>
    <name type="synonym">Donax arundinaceus</name>
    <dbReference type="NCBI Taxonomy" id="35708"/>
    <lineage>
        <taxon>Eukaryota</taxon>
        <taxon>Viridiplantae</taxon>
        <taxon>Streptophyta</taxon>
        <taxon>Embryophyta</taxon>
        <taxon>Tracheophyta</taxon>
        <taxon>Spermatophyta</taxon>
        <taxon>Magnoliopsida</taxon>
        <taxon>Liliopsida</taxon>
        <taxon>Poales</taxon>
        <taxon>Poaceae</taxon>
        <taxon>PACMAD clade</taxon>
        <taxon>Arundinoideae</taxon>
        <taxon>Arundineae</taxon>
        <taxon>Arundo</taxon>
    </lineage>
</organism>
<dbReference type="EMBL" id="GBRH01238320">
    <property type="protein sequence ID" value="JAD59575.1"/>
    <property type="molecule type" value="Transcribed_RNA"/>
</dbReference>